<gene>
    <name evidence="1" type="ORF">PYW08_002435</name>
</gene>
<keyword evidence="2" id="KW-1185">Reference proteome</keyword>
<evidence type="ECO:0000313" key="1">
    <source>
        <dbReference type="EMBL" id="KAJ8731022.1"/>
    </source>
</evidence>
<accession>A0ACC2R1R7</accession>
<comment type="caution">
    <text evidence="1">The sequence shown here is derived from an EMBL/GenBank/DDBJ whole genome shotgun (WGS) entry which is preliminary data.</text>
</comment>
<evidence type="ECO:0000313" key="2">
    <source>
        <dbReference type="Proteomes" id="UP001231649"/>
    </source>
</evidence>
<protein>
    <submittedName>
        <fullName evidence="1">Uncharacterized protein</fullName>
    </submittedName>
</protein>
<organism evidence="1 2">
    <name type="scientific">Mythimna loreyi</name>
    <dbReference type="NCBI Taxonomy" id="667449"/>
    <lineage>
        <taxon>Eukaryota</taxon>
        <taxon>Metazoa</taxon>
        <taxon>Ecdysozoa</taxon>
        <taxon>Arthropoda</taxon>
        <taxon>Hexapoda</taxon>
        <taxon>Insecta</taxon>
        <taxon>Pterygota</taxon>
        <taxon>Neoptera</taxon>
        <taxon>Endopterygota</taxon>
        <taxon>Lepidoptera</taxon>
        <taxon>Glossata</taxon>
        <taxon>Ditrysia</taxon>
        <taxon>Noctuoidea</taxon>
        <taxon>Noctuidae</taxon>
        <taxon>Noctuinae</taxon>
        <taxon>Hadenini</taxon>
        <taxon>Mythimna</taxon>
    </lineage>
</organism>
<reference evidence="1" key="1">
    <citation type="submission" date="2023-03" db="EMBL/GenBank/DDBJ databases">
        <title>Chromosome-level genomes of two armyworms, Mythimna separata and Mythimna loreyi, provide insights into the biosynthesis and reception of sex pheromones.</title>
        <authorList>
            <person name="Zhao H."/>
        </authorList>
    </citation>
    <scope>NUCLEOTIDE SEQUENCE</scope>
    <source>
        <strain evidence="1">BeijingLab</strain>
    </source>
</reference>
<dbReference type="EMBL" id="CM056788">
    <property type="protein sequence ID" value="KAJ8731022.1"/>
    <property type="molecule type" value="Genomic_DNA"/>
</dbReference>
<dbReference type="Proteomes" id="UP001231649">
    <property type="component" value="Chromosome 12"/>
</dbReference>
<sequence length="181" mass="21380">MKKLCTIYTIVIRKLGYFTRYIYFSLDILQDIVHNTNLYAVQVTGRSINISEDDMKDFIANLLLMGVVNLPSYTDYWSKELRYPAIAENMSLKKFETIRRYVHFADNSCPDSDRYFKIRPFVEQVRRNCLATEEEMRYSIDEMTIPYKGKKAGNRRQYNQPSTHGRRRSRRYAGCVVPGNL</sequence>
<proteinExistence type="predicted"/>
<name>A0ACC2R1R7_9NEOP</name>